<sequence>MTQAVVGALRVTLGMDSAAFSKGLRNAESRLSRFGKIASKGLLAVGAAATTAAAGLAVSVRGTLTAADAMAKASRKIGVPVAELSRLKHAADLSGVSFDGLQTALRRLAVSMEDARDGTGEAHAAFGRLGVSVSQADGTLKSSSQVLRELAAAFADLPDGAEKTALAMALMGRSGTDMIPMLNGGTAALDTMMAEADGLGLVFTEDMTAHAEAFNDNMTRLGAIFSVLGRQLAADLAPHLEGFSDWLVTHAPRIAEMSSAMISFGVAVVHEISSIVTALADAWGAFETWWDGLVDWAGRVKTMVRETTDAILTAFAKLPGEMVDLGRQIMLGLVDGILSEVTHLKDQILEVGDNISAWFRDTLDIRSPSKVMMTIGEEVMRGLARGLAGLQDSVVGLAGTISNSVAGAFSGIVTGARSVEEALKSVLEQVSNAALTRAVNGFVSSAFAVFGGGIAKPMFGGFFADGGTLGAGQWGIAGENGPEIIHGPAHITPLEARLRARSEGDDAVPVVIHMSVQTPDADSFRRSEGQIGGVILDTVARGRRGR</sequence>
<protein>
    <recommendedName>
        <fullName evidence="3">Phage tail tape measure protein</fullName>
    </recommendedName>
</protein>
<evidence type="ECO:0000313" key="1">
    <source>
        <dbReference type="EMBL" id="EEE44940.1"/>
    </source>
</evidence>
<proteinExistence type="predicted"/>
<organism evidence="1 2">
    <name type="scientific">Roseibium alexandrii (strain DSM 17067 / NCIMB 14079 / DFL-11)</name>
    <name type="common">Labrenzia alexandrii</name>
    <dbReference type="NCBI Taxonomy" id="244592"/>
    <lineage>
        <taxon>Bacteria</taxon>
        <taxon>Pseudomonadati</taxon>
        <taxon>Pseudomonadota</taxon>
        <taxon>Alphaproteobacteria</taxon>
        <taxon>Hyphomicrobiales</taxon>
        <taxon>Stappiaceae</taxon>
        <taxon>Roseibium</taxon>
    </lineage>
</organism>
<reference evidence="1 2" key="2">
    <citation type="submission" date="2013-04" db="EMBL/GenBank/DDBJ databases">
        <authorList>
            <person name="Fiebig A."/>
            <person name="Pradella S."/>
            <person name="Wagner-Doebler I."/>
        </authorList>
    </citation>
    <scope>NUCLEOTIDE SEQUENCE [LARGE SCALE GENOMIC DNA]</scope>
    <source>
        <strain evidence="2">DSM 17067 / NCIMB 14079 / DFL-11</strain>
    </source>
</reference>
<accession>A0A5E8GZM3</accession>
<dbReference type="EMBL" id="ACCU02000002">
    <property type="protein sequence ID" value="EEE44940.1"/>
    <property type="molecule type" value="Genomic_DNA"/>
</dbReference>
<dbReference type="RefSeq" id="WP_008192509.1">
    <property type="nucleotide sequence ID" value="NZ_CM011002.1"/>
</dbReference>
<reference evidence="1 2" key="1">
    <citation type="submission" date="2008-01" db="EMBL/GenBank/DDBJ databases">
        <authorList>
            <person name="Wagner-Dobler I."/>
            <person name="Ferriera S."/>
            <person name="Johnson J."/>
            <person name="Kravitz S."/>
            <person name="Beeson K."/>
            <person name="Sutton G."/>
            <person name="Rogers Y.-H."/>
            <person name="Friedman R."/>
            <person name="Frazier M."/>
            <person name="Venter J.C."/>
        </authorList>
    </citation>
    <scope>NUCLEOTIDE SEQUENCE [LARGE SCALE GENOMIC DNA]</scope>
    <source>
        <strain evidence="2">DSM 17067 / NCIMB 14079 / DFL-11</strain>
    </source>
</reference>
<dbReference type="AlphaFoldDB" id="A0A5E8GZM3"/>
<name>A0A5E8GZM3_ROSAD</name>
<dbReference type="Proteomes" id="UP000004703">
    <property type="component" value="Chromosome"/>
</dbReference>
<gene>
    <name evidence="1" type="ORF">SADFL11_2228</name>
</gene>
<evidence type="ECO:0008006" key="3">
    <source>
        <dbReference type="Google" id="ProtNLM"/>
    </source>
</evidence>
<evidence type="ECO:0000313" key="2">
    <source>
        <dbReference type="Proteomes" id="UP000004703"/>
    </source>
</evidence>
<comment type="caution">
    <text evidence="1">The sequence shown here is derived from an EMBL/GenBank/DDBJ whole genome shotgun (WGS) entry which is preliminary data.</text>
</comment>